<name>A0A644TWH4_9ZZZZ</name>
<dbReference type="AlphaFoldDB" id="A0A644TWH4"/>
<dbReference type="EMBL" id="VSSQ01000058">
    <property type="protein sequence ID" value="MPL71338.1"/>
    <property type="molecule type" value="Genomic_DNA"/>
</dbReference>
<gene>
    <name evidence="1" type="ORF">SDC9_17113</name>
</gene>
<reference evidence="1" key="1">
    <citation type="submission" date="2019-08" db="EMBL/GenBank/DDBJ databases">
        <authorList>
            <person name="Kucharzyk K."/>
            <person name="Murdoch R.W."/>
            <person name="Higgins S."/>
            <person name="Loffler F."/>
        </authorList>
    </citation>
    <scope>NUCLEOTIDE SEQUENCE</scope>
</reference>
<comment type="caution">
    <text evidence="1">The sequence shown here is derived from an EMBL/GenBank/DDBJ whole genome shotgun (WGS) entry which is preliminary data.</text>
</comment>
<dbReference type="PIRSF" id="PIRSF029129">
    <property type="entry name" value="DUF1786_pyruvate_format-lyase"/>
    <property type="match status" value="1"/>
</dbReference>
<organism evidence="1">
    <name type="scientific">bioreactor metagenome</name>
    <dbReference type="NCBI Taxonomy" id="1076179"/>
    <lineage>
        <taxon>unclassified sequences</taxon>
        <taxon>metagenomes</taxon>
        <taxon>ecological metagenomes</taxon>
    </lineage>
</organism>
<proteinExistence type="predicted"/>
<dbReference type="Pfam" id="PF08735">
    <property type="entry name" value="DUF1786"/>
    <property type="match status" value="1"/>
</dbReference>
<evidence type="ECO:0000313" key="1">
    <source>
        <dbReference type="EMBL" id="MPL71338.1"/>
    </source>
</evidence>
<sequence length="351" mass="38850">MKILAIDIGAGTQDILFYDTEKELENSIKLVLPSPPVIVVEKIKEQTIKGNNIYFDGTIMGGGKIKSAIVSHMDKGYKVAMEKEPARTIKDDLKIVKDLGVELVDKGSFSKDSKYTNYFKISLIDVNIEKIISTISDYDINFSFNKIAVAAQDHGFSDEMGDRDFRFEKIRERLKHPMAVEELAFLGNVPEYFSRMKAIENSLEGLNPIIMDSKFASICGACFDPEISDLNSFVVMDIGNGHTMAASIEDGKIQGVFEHHTSNLSPEKIEKLVKKLVEGTITHKEIHEDNGHGAHVINGISNLEKVVVTGPKRGIIKKTNLDYYNASPGGDVMMTGPVGLINATEYIENDS</sequence>
<accession>A0A644TWH4</accession>
<protein>
    <submittedName>
        <fullName evidence="1">Uncharacterized protein</fullName>
    </submittedName>
</protein>
<dbReference type="InterPro" id="IPR014846">
    <property type="entry name" value="DUF1786_pyruvate_format-lyase"/>
</dbReference>